<organism evidence="2 3">
    <name type="scientific">Shewanella psychrophila</name>
    <dbReference type="NCBI Taxonomy" id="225848"/>
    <lineage>
        <taxon>Bacteria</taxon>
        <taxon>Pseudomonadati</taxon>
        <taxon>Pseudomonadota</taxon>
        <taxon>Gammaproteobacteria</taxon>
        <taxon>Alteromonadales</taxon>
        <taxon>Shewanellaceae</taxon>
        <taxon>Shewanella</taxon>
    </lineage>
</organism>
<protein>
    <submittedName>
        <fullName evidence="2">Uncharacterized protein</fullName>
    </submittedName>
</protein>
<evidence type="ECO:0000313" key="3">
    <source>
        <dbReference type="Proteomes" id="UP000189545"/>
    </source>
</evidence>
<name>A0A1S6HRH9_9GAMM</name>
<dbReference type="EMBL" id="CP014782">
    <property type="protein sequence ID" value="AQS38157.1"/>
    <property type="molecule type" value="Genomic_DNA"/>
</dbReference>
<evidence type="ECO:0000313" key="2">
    <source>
        <dbReference type="EMBL" id="AQS38157.1"/>
    </source>
</evidence>
<dbReference type="AlphaFoldDB" id="A0A1S6HRH9"/>
<dbReference type="KEGG" id="spsw:Sps_03010"/>
<sequence length="114" mass="12828">MQRVLLLFTIFLVSFSSLASVQQGTVTNVIVRDDGLHWFILLSDGSGERSERPECSATHTYWMIKDENTRYGQSQFSMLLAAYMAKTPVKITGKHSCTRWGDGEDISTVQLLAH</sequence>
<evidence type="ECO:0000256" key="1">
    <source>
        <dbReference type="SAM" id="SignalP"/>
    </source>
</evidence>
<dbReference type="STRING" id="225848.Sps_03010"/>
<feature type="chain" id="PRO_5012368114" evidence="1">
    <location>
        <begin position="20"/>
        <end position="114"/>
    </location>
</feature>
<keyword evidence="1" id="KW-0732">Signal</keyword>
<dbReference type="OrthoDB" id="8912437at2"/>
<dbReference type="Proteomes" id="UP000189545">
    <property type="component" value="Chromosome"/>
</dbReference>
<feature type="signal peptide" evidence="1">
    <location>
        <begin position="1"/>
        <end position="19"/>
    </location>
</feature>
<reference evidence="2 3" key="1">
    <citation type="submission" date="2016-03" db="EMBL/GenBank/DDBJ databases">
        <title>Complete genome sequence of Shewanella psychrophila WP2, a deep sea bacterium isolated from west Pacific sediment.</title>
        <authorList>
            <person name="Xu G."/>
            <person name="Jian H."/>
        </authorList>
    </citation>
    <scope>NUCLEOTIDE SEQUENCE [LARGE SCALE GENOMIC DNA]</scope>
    <source>
        <strain evidence="2 3">WP2</strain>
    </source>
</reference>
<keyword evidence="3" id="KW-1185">Reference proteome</keyword>
<gene>
    <name evidence="2" type="ORF">Sps_03010</name>
</gene>
<accession>A0A1S6HRH9</accession>
<proteinExistence type="predicted"/>